<dbReference type="Gene3D" id="3.40.800.20">
    <property type="entry name" value="Histone deacetylase domain"/>
    <property type="match status" value="1"/>
</dbReference>
<organism evidence="2 3">
    <name type="scientific">Legionella waltersii</name>
    <dbReference type="NCBI Taxonomy" id="66969"/>
    <lineage>
        <taxon>Bacteria</taxon>
        <taxon>Pseudomonadati</taxon>
        <taxon>Pseudomonadota</taxon>
        <taxon>Gammaproteobacteria</taxon>
        <taxon>Legionellales</taxon>
        <taxon>Legionellaceae</taxon>
        <taxon>Legionella</taxon>
    </lineage>
</organism>
<dbReference type="OrthoDB" id="9808367at2"/>
<dbReference type="GO" id="GO:0016787">
    <property type="term" value="F:hydrolase activity"/>
    <property type="evidence" value="ECO:0007669"/>
    <property type="project" value="UniProtKB-KW"/>
</dbReference>
<dbReference type="STRING" id="66969.Lwal_2697"/>
<sequence>MKKGFFKNDKIKAKTDSDCTMNTTDLKIQILADSDITETRYMPAGADEDQSLRLKNMSKVVKEYSPVPLITTEQCELSNKWLKLFKAIDEADWQNAQTSFKEIPASDRLLKVLKGVHTEEYLLEIIQNCILAHKTGIKRLNSDIVITPKTFEILMKDCALTLMSTTKATFSFGLPSHHAFSETGTGFCVLNKTALLIKHAELTSSKPLQYMVVGTDVNRDNGLCDVLRRQFSHLPICHIDVFDSRVYPGQNAEDINLEFSTKGTTTQQKIQKWSSDKYDYFMVDLKDTYRKKVGVHPALLFALEQIKEKVKLAKSKGIQIALLMPTGWDSHEDETAPCGKFVDGRMMGYESAKTYRFNDGDLSYFYEEVFKLYNDNPDCFASLYWGLEGGYDNTMYTKQIKLLMQLISKELVPKATHSTPLNQL</sequence>
<dbReference type="Pfam" id="PF00850">
    <property type="entry name" value="Hist_deacetyl"/>
    <property type="match status" value="1"/>
</dbReference>
<dbReference type="PATRIC" id="fig|66969.6.peg.2918"/>
<feature type="domain" description="Histone deacetylase" evidence="1">
    <location>
        <begin position="84"/>
        <end position="277"/>
    </location>
</feature>
<dbReference type="EMBL" id="LNZB01000060">
    <property type="protein sequence ID" value="KTD74656.1"/>
    <property type="molecule type" value="Genomic_DNA"/>
</dbReference>
<dbReference type="Proteomes" id="UP000054729">
    <property type="component" value="Unassembled WGS sequence"/>
</dbReference>
<gene>
    <name evidence="2" type="ORF">Lwal_2697</name>
</gene>
<dbReference type="InterPro" id="IPR023801">
    <property type="entry name" value="His_deacetylse_dom"/>
</dbReference>
<keyword evidence="3" id="KW-1185">Reference proteome</keyword>
<evidence type="ECO:0000313" key="3">
    <source>
        <dbReference type="Proteomes" id="UP000054729"/>
    </source>
</evidence>
<evidence type="ECO:0000313" key="2">
    <source>
        <dbReference type="EMBL" id="KTD74656.1"/>
    </source>
</evidence>
<comment type="caution">
    <text evidence="2">The sequence shown here is derived from an EMBL/GenBank/DDBJ whole genome shotgun (WGS) entry which is preliminary data.</text>
</comment>
<reference evidence="2 3" key="1">
    <citation type="submission" date="2015-11" db="EMBL/GenBank/DDBJ databases">
        <title>Genomic analysis of 38 Legionella species identifies large and diverse effector repertoires.</title>
        <authorList>
            <person name="Burstein D."/>
            <person name="Amaro F."/>
            <person name="Zusman T."/>
            <person name="Lifshitz Z."/>
            <person name="Cohen O."/>
            <person name="Gilbert J.A."/>
            <person name="Pupko T."/>
            <person name="Shuman H.A."/>
            <person name="Segal G."/>
        </authorList>
    </citation>
    <scope>NUCLEOTIDE SEQUENCE [LARGE SCALE GENOMIC DNA]</scope>
    <source>
        <strain evidence="2 3">ATCC 51914</strain>
    </source>
</reference>
<proteinExistence type="predicted"/>
<dbReference type="SUPFAM" id="SSF52768">
    <property type="entry name" value="Arginase/deacetylase"/>
    <property type="match status" value="1"/>
</dbReference>
<keyword evidence="2" id="KW-0378">Hydrolase</keyword>
<dbReference type="InterPro" id="IPR023696">
    <property type="entry name" value="Ureohydrolase_dom_sf"/>
</dbReference>
<name>A0A0W1A0K6_9GAMM</name>
<evidence type="ECO:0000259" key="1">
    <source>
        <dbReference type="Pfam" id="PF00850"/>
    </source>
</evidence>
<dbReference type="InterPro" id="IPR037138">
    <property type="entry name" value="His_deacetylse_dom_sf"/>
</dbReference>
<dbReference type="RefSeq" id="WP_058481328.1">
    <property type="nucleotide sequence ID" value="NZ_CAAAIQ010000019.1"/>
</dbReference>
<protein>
    <submittedName>
        <fullName evidence="2">Acetylpolyamine aminohydrolase</fullName>
    </submittedName>
</protein>
<accession>A0A0W1A0K6</accession>
<dbReference type="AlphaFoldDB" id="A0A0W1A0K6"/>